<dbReference type="EMBL" id="CP005961">
    <property type="protein sequence ID" value="AHZ73259.1"/>
    <property type="molecule type" value="Genomic_DNA"/>
</dbReference>
<keyword evidence="3" id="KW-0614">Plasmid</keyword>
<dbReference type="HOGENOM" id="CLU_134302_0_0_6"/>
<evidence type="ECO:0000313" key="4">
    <source>
        <dbReference type="Proteomes" id="UP000026913"/>
    </source>
</evidence>
<dbReference type="KEGG" id="pman:OU5_P0007"/>
<geneLocation type="plasmid" evidence="4"/>
<proteinExistence type="predicted"/>
<dbReference type="AlphaFoldDB" id="A0A024EK10"/>
<dbReference type="Pfam" id="PF18138">
    <property type="entry name" value="bacHORMA_1"/>
    <property type="match status" value="1"/>
</dbReference>
<dbReference type="Proteomes" id="UP000026913">
    <property type="component" value="Plasmid unnamed"/>
</dbReference>
<gene>
    <name evidence="3" type="ORF">OU5_P0007</name>
</gene>
<evidence type="ECO:0000259" key="2">
    <source>
        <dbReference type="Pfam" id="PF18138"/>
    </source>
</evidence>
<evidence type="ECO:0000313" key="3">
    <source>
        <dbReference type="EMBL" id="AHZ73259.1"/>
    </source>
</evidence>
<sequence length="136" mass="14705">MMIADRTKAMTEDSAKEYAHDIELLAKQGYLTKVDVTLMSSAEVEIAAAKYQFQNEGASGAERPGGVLWPATPTGRIRIVMSHSDAYYAESDRVSKLPLKISWVPTTADISHSSLSAKGGRGYSSNGFGANRKDFA</sequence>
<organism evidence="3 4">
    <name type="scientific">Pseudomonas mandelii JR-1</name>
    <dbReference type="NCBI Taxonomy" id="1147786"/>
    <lineage>
        <taxon>Bacteria</taxon>
        <taxon>Pseudomonadati</taxon>
        <taxon>Pseudomonadota</taxon>
        <taxon>Gammaproteobacteria</taxon>
        <taxon>Pseudomonadales</taxon>
        <taxon>Pseudomonadaceae</taxon>
        <taxon>Pseudomonas</taxon>
    </lineage>
</organism>
<dbReference type="InterPro" id="IPR041162">
    <property type="entry name" value="Bact_HORMA_1"/>
</dbReference>
<evidence type="ECO:0000256" key="1">
    <source>
        <dbReference type="SAM" id="MobiDB-lite"/>
    </source>
</evidence>
<protein>
    <recommendedName>
        <fullName evidence="2">Bacterial HORMA domain-containing protein</fullName>
    </recommendedName>
</protein>
<feature type="region of interest" description="Disordered" evidence="1">
    <location>
        <begin position="115"/>
        <end position="136"/>
    </location>
</feature>
<accession>A0A024EK10</accession>
<name>A0A024EK10_9PSED</name>
<reference evidence="3 4" key="1">
    <citation type="journal article" date="2012" name="J. Bacteriol.">
        <title>Genome sequence of cold-adapted Pseudomonas mandelii strain JR-1.</title>
        <authorList>
            <person name="Jang S.H."/>
            <person name="Kim J."/>
            <person name="Kim J."/>
            <person name="Hong S."/>
            <person name="Lee C."/>
        </authorList>
    </citation>
    <scope>NUCLEOTIDE SEQUENCE [LARGE SCALE GENOMIC DNA]</scope>
    <source>
        <strain evidence="3 4">JR-1</strain>
        <plasmid evidence="4">Plasmid</plasmid>
    </source>
</reference>
<feature type="domain" description="Bacterial HORMA" evidence="2">
    <location>
        <begin position="1"/>
        <end position="135"/>
    </location>
</feature>